<evidence type="ECO:0000313" key="2">
    <source>
        <dbReference type="EMBL" id="CAF1081400.1"/>
    </source>
</evidence>
<dbReference type="Gene3D" id="3.30.710.10">
    <property type="entry name" value="Potassium Channel Kv1.1, Chain A"/>
    <property type="match status" value="1"/>
</dbReference>
<comment type="caution">
    <text evidence="2">The sequence shown here is derived from an EMBL/GenBank/DDBJ whole genome shotgun (WGS) entry which is preliminary data.</text>
</comment>
<dbReference type="AlphaFoldDB" id="A0A814MMA5"/>
<dbReference type="InterPro" id="IPR003131">
    <property type="entry name" value="T1-type_BTB"/>
</dbReference>
<dbReference type="SMART" id="SM00225">
    <property type="entry name" value="BTB"/>
    <property type="match status" value="1"/>
</dbReference>
<proteinExistence type="predicted"/>
<dbReference type="Proteomes" id="UP000663852">
    <property type="component" value="Unassembled WGS sequence"/>
</dbReference>
<evidence type="ECO:0000313" key="3">
    <source>
        <dbReference type="Proteomes" id="UP000663852"/>
    </source>
</evidence>
<gene>
    <name evidence="2" type="ORF">EDS130_LOCUS18985</name>
</gene>
<name>A0A814MMA5_ADIRI</name>
<sequence length="325" mass="37259">MPSPSPPVPAPRSLSVSSLALQCTDSKADNFVDDIVTFNIGGHVYSTTRSTINENVDEQCLLALIIRNQTTTRLDHNGHYFIDRDGVYFRYILNYFRDHKLCLPEQFQELKQLCSEAKFYQIDRLVNEIENLLNSVNEHNKQLEIGLNFTLISKLNQGGRILTLIGPLKLIRLFQIELIGRQFLKIISNFTDPANIACQCTFPLDDKLISCQPFDQLQRLVLAKQARKMGLAVSYCDDYFYIPIERSIMLRDELAHLLLNNYSGKLLHRNITYEKSPNVNHDDGSYTLVENWFVPTVSLNKCEETNGLVPREESIYTTRSMTDGI</sequence>
<dbReference type="PANTHER" id="PTHR14499">
    <property type="entry name" value="POTASSIUM CHANNEL TETRAMERIZATION DOMAIN-CONTAINING"/>
    <property type="match status" value="1"/>
</dbReference>
<dbReference type="Pfam" id="PF02214">
    <property type="entry name" value="BTB_2"/>
    <property type="match status" value="1"/>
</dbReference>
<evidence type="ECO:0000259" key="1">
    <source>
        <dbReference type="SMART" id="SM00225"/>
    </source>
</evidence>
<dbReference type="InterPro" id="IPR011333">
    <property type="entry name" value="SKP1/BTB/POZ_sf"/>
</dbReference>
<dbReference type="InterPro" id="IPR000210">
    <property type="entry name" value="BTB/POZ_dom"/>
</dbReference>
<dbReference type="SUPFAM" id="SSF54695">
    <property type="entry name" value="POZ domain"/>
    <property type="match status" value="1"/>
</dbReference>
<dbReference type="EMBL" id="CAJNOJ010000090">
    <property type="protein sequence ID" value="CAF1081400.1"/>
    <property type="molecule type" value="Genomic_DNA"/>
</dbReference>
<feature type="domain" description="BTB" evidence="1">
    <location>
        <begin position="34"/>
        <end position="137"/>
    </location>
</feature>
<organism evidence="2 3">
    <name type="scientific">Adineta ricciae</name>
    <name type="common">Rotifer</name>
    <dbReference type="NCBI Taxonomy" id="249248"/>
    <lineage>
        <taxon>Eukaryota</taxon>
        <taxon>Metazoa</taxon>
        <taxon>Spiralia</taxon>
        <taxon>Gnathifera</taxon>
        <taxon>Rotifera</taxon>
        <taxon>Eurotatoria</taxon>
        <taxon>Bdelloidea</taxon>
        <taxon>Adinetida</taxon>
        <taxon>Adinetidae</taxon>
        <taxon>Adineta</taxon>
    </lineage>
</organism>
<protein>
    <recommendedName>
        <fullName evidence="1">BTB domain-containing protein</fullName>
    </recommendedName>
</protein>
<dbReference type="CDD" id="cd18316">
    <property type="entry name" value="BTB_POZ_KCTD-like"/>
    <property type="match status" value="1"/>
</dbReference>
<accession>A0A814MMA5</accession>
<dbReference type="GO" id="GO:0051260">
    <property type="term" value="P:protein homooligomerization"/>
    <property type="evidence" value="ECO:0007669"/>
    <property type="project" value="InterPro"/>
</dbReference>
<dbReference type="PANTHER" id="PTHR14499:SF136">
    <property type="entry name" value="GH08630P"/>
    <property type="match status" value="1"/>
</dbReference>
<reference evidence="2" key="1">
    <citation type="submission" date="2021-02" db="EMBL/GenBank/DDBJ databases">
        <authorList>
            <person name="Nowell W R."/>
        </authorList>
    </citation>
    <scope>NUCLEOTIDE SEQUENCE</scope>
</reference>
<dbReference type="OrthoDB" id="2414723at2759"/>